<evidence type="ECO:0000313" key="2">
    <source>
        <dbReference type="EMBL" id="MFC3580403.1"/>
    </source>
</evidence>
<feature type="signal peptide" evidence="1">
    <location>
        <begin position="1"/>
        <end position="24"/>
    </location>
</feature>
<keyword evidence="1" id="KW-0732">Signal</keyword>
<dbReference type="InterPro" id="IPR011050">
    <property type="entry name" value="Pectin_lyase_fold/virulence"/>
</dbReference>
<protein>
    <recommendedName>
        <fullName evidence="4">Protein activator of alkane oxidation PraB</fullName>
    </recommendedName>
</protein>
<feature type="chain" id="PRO_5046634264" description="Protein activator of alkane oxidation PraB" evidence="1">
    <location>
        <begin position="25"/>
        <end position="160"/>
    </location>
</feature>
<dbReference type="SUPFAM" id="SSF51126">
    <property type="entry name" value="Pectin lyase-like"/>
    <property type="match status" value="1"/>
</dbReference>
<organism evidence="2 3">
    <name type="scientific">Sphingomonas hylomeconis</name>
    <dbReference type="NCBI Taxonomy" id="1395958"/>
    <lineage>
        <taxon>Bacteria</taxon>
        <taxon>Pseudomonadati</taxon>
        <taxon>Pseudomonadota</taxon>
        <taxon>Alphaproteobacteria</taxon>
        <taxon>Sphingomonadales</taxon>
        <taxon>Sphingomonadaceae</taxon>
        <taxon>Sphingomonas</taxon>
    </lineage>
</organism>
<reference evidence="3" key="1">
    <citation type="journal article" date="2019" name="Int. J. Syst. Evol. Microbiol.">
        <title>The Global Catalogue of Microorganisms (GCM) 10K type strain sequencing project: providing services to taxonomists for standard genome sequencing and annotation.</title>
        <authorList>
            <consortium name="The Broad Institute Genomics Platform"/>
            <consortium name="The Broad Institute Genome Sequencing Center for Infectious Disease"/>
            <person name="Wu L."/>
            <person name="Ma J."/>
        </authorList>
    </citation>
    <scope>NUCLEOTIDE SEQUENCE [LARGE SCALE GENOMIC DNA]</scope>
    <source>
        <strain evidence="3">KCTC 42739</strain>
    </source>
</reference>
<keyword evidence="3" id="KW-1185">Reference proteome</keyword>
<evidence type="ECO:0008006" key="4">
    <source>
        <dbReference type="Google" id="ProtNLM"/>
    </source>
</evidence>
<comment type="caution">
    <text evidence="2">The sequence shown here is derived from an EMBL/GenBank/DDBJ whole genome shotgun (WGS) entry which is preliminary data.</text>
</comment>
<dbReference type="EMBL" id="JBHRXP010000004">
    <property type="protein sequence ID" value="MFC3580403.1"/>
    <property type="molecule type" value="Genomic_DNA"/>
</dbReference>
<dbReference type="Proteomes" id="UP001595713">
    <property type="component" value="Unassembled WGS sequence"/>
</dbReference>
<evidence type="ECO:0000313" key="3">
    <source>
        <dbReference type="Proteomes" id="UP001595713"/>
    </source>
</evidence>
<sequence>MMKKILAAGALVASTALMTPQASAQTFTSAPGSFTLANVGSLTVSKGITLTCSLSGSGQVVSASSARVTNITLGGGLCGSITFSGYPYAVSAASTTSITLNGVTVTAITGNCAGTLTGSYNQATGLITFANATIPATSGIGACRITGQVRVTPTVTYTVP</sequence>
<proteinExistence type="predicted"/>
<gene>
    <name evidence="2" type="ORF">ACFONA_09535</name>
</gene>
<accession>A0ABV7SUP4</accession>
<name>A0ABV7SUP4_9SPHN</name>
<evidence type="ECO:0000256" key="1">
    <source>
        <dbReference type="SAM" id="SignalP"/>
    </source>
</evidence>
<dbReference type="RefSeq" id="WP_261295023.1">
    <property type="nucleotide sequence ID" value="NZ_JANQBK010000012.1"/>
</dbReference>